<evidence type="ECO:0000256" key="4">
    <source>
        <dbReference type="ARBA" id="ARBA00023235"/>
    </source>
</evidence>
<evidence type="ECO:0000313" key="9">
    <source>
        <dbReference type="EMBL" id="ODJ87444.1"/>
    </source>
</evidence>
<evidence type="ECO:0000313" key="10">
    <source>
        <dbReference type="Proteomes" id="UP000094769"/>
    </source>
</evidence>
<dbReference type="RefSeq" id="WP_083220718.1">
    <property type="nucleotide sequence ID" value="NZ_MARB01000012.1"/>
</dbReference>
<dbReference type="OrthoDB" id="9814548at2"/>
<proteinExistence type="inferred from homology"/>
<comment type="caution">
    <text evidence="9">The sequence shown here is derived from an EMBL/GenBank/DDBJ whole genome shotgun (WGS) entry which is preliminary data.</text>
</comment>
<evidence type="ECO:0000256" key="7">
    <source>
        <dbReference type="SAM" id="SignalP"/>
    </source>
</evidence>
<dbReference type="SUPFAM" id="SSF54534">
    <property type="entry name" value="FKBP-like"/>
    <property type="match status" value="1"/>
</dbReference>
<comment type="catalytic activity">
    <reaction evidence="1 5 6">
        <text>[protein]-peptidylproline (omega=180) = [protein]-peptidylproline (omega=0)</text>
        <dbReference type="Rhea" id="RHEA:16237"/>
        <dbReference type="Rhea" id="RHEA-COMP:10747"/>
        <dbReference type="Rhea" id="RHEA-COMP:10748"/>
        <dbReference type="ChEBI" id="CHEBI:83833"/>
        <dbReference type="ChEBI" id="CHEBI:83834"/>
        <dbReference type="EC" id="5.2.1.8"/>
    </reaction>
</comment>
<dbReference type="EC" id="5.2.1.8" evidence="6"/>
<evidence type="ECO:0000259" key="8">
    <source>
        <dbReference type="PROSITE" id="PS50059"/>
    </source>
</evidence>
<dbReference type="FunFam" id="3.10.50.40:FF:000006">
    <property type="entry name" value="Peptidyl-prolyl cis-trans isomerase"/>
    <property type="match status" value="1"/>
</dbReference>
<dbReference type="Pfam" id="PF00254">
    <property type="entry name" value="FKBP_C"/>
    <property type="match status" value="1"/>
</dbReference>
<dbReference type="InterPro" id="IPR000774">
    <property type="entry name" value="PPIase_FKBP_N"/>
</dbReference>
<protein>
    <recommendedName>
        <fullName evidence="6">Peptidyl-prolyl cis-trans isomerase</fullName>
        <ecNumber evidence="6">5.2.1.8</ecNumber>
    </recommendedName>
</protein>
<keyword evidence="7" id="KW-0732">Signal</keyword>
<feature type="signal peptide" evidence="7">
    <location>
        <begin position="1"/>
        <end position="21"/>
    </location>
</feature>
<gene>
    <name evidence="9" type="primary">mip</name>
    <name evidence="9" type="ORF">CODIS_24190</name>
</gene>
<comment type="similarity">
    <text evidence="2 6">Belongs to the FKBP-type PPIase family.</text>
</comment>
<dbReference type="InterPro" id="IPR046357">
    <property type="entry name" value="PPIase_dom_sf"/>
</dbReference>
<accession>A0A7Z1AFV1</accession>
<evidence type="ECO:0000256" key="1">
    <source>
        <dbReference type="ARBA" id="ARBA00000971"/>
    </source>
</evidence>
<evidence type="ECO:0000256" key="6">
    <source>
        <dbReference type="RuleBase" id="RU003915"/>
    </source>
</evidence>
<organism evidence="9 10">
    <name type="scientific">Candidatus Thiodiazotropha endolucinida</name>
    <dbReference type="NCBI Taxonomy" id="1655433"/>
    <lineage>
        <taxon>Bacteria</taxon>
        <taxon>Pseudomonadati</taxon>
        <taxon>Pseudomonadota</taxon>
        <taxon>Gammaproteobacteria</taxon>
        <taxon>Chromatiales</taxon>
        <taxon>Sedimenticolaceae</taxon>
        <taxon>Candidatus Thiodiazotropha</taxon>
    </lineage>
</organism>
<feature type="chain" id="PRO_5030879741" description="Peptidyl-prolyl cis-trans isomerase" evidence="7">
    <location>
        <begin position="22"/>
        <end position="232"/>
    </location>
</feature>
<dbReference type="Gene3D" id="1.10.287.460">
    <property type="entry name" value="Peptidyl-prolyl cis-trans isomerase, FKBP-type, N-terminal domain"/>
    <property type="match status" value="1"/>
</dbReference>
<dbReference type="InterPro" id="IPR036944">
    <property type="entry name" value="PPIase_FKBP_N_sf"/>
</dbReference>
<feature type="domain" description="PPIase FKBP-type" evidence="8">
    <location>
        <begin position="138"/>
        <end position="224"/>
    </location>
</feature>
<dbReference type="EMBL" id="MARB01000012">
    <property type="protein sequence ID" value="ODJ87444.1"/>
    <property type="molecule type" value="Genomic_DNA"/>
</dbReference>
<keyword evidence="10" id="KW-1185">Reference proteome</keyword>
<dbReference type="GO" id="GO:0003755">
    <property type="term" value="F:peptidyl-prolyl cis-trans isomerase activity"/>
    <property type="evidence" value="ECO:0007669"/>
    <property type="project" value="UniProtKB-UniRule"/>
</dbReference>
<dbReference type="Pfam" id="PF01346">
    <property type="entry name" value="FKBP_N"/>
    <property type="match status" value="1"/>
</dbReference>
<dbReference type="InterPro" id="IPR001179">
    <property type="entry name" value="PPIase_FKBP_dom"/>
</dbReference>
<dbReference type="PANTHER" id="PTHR43811">
    <property type="entry name" value="FKBP-TYPE PEPTIDYL-PROLYL CIS-TRANS ISOMERASE FKPA"/>
    <property type="match status" value="1"/>
</dbReference>
<dbReference type="PANTHER" id="PTHR43811:SF19">
    <property type="entry name" value="39 KDA FK506-BINDING NUCLEAR PROTEIN"/>
    <property type="match status" value="1"/>
</dbReference>
<dbReference type="Gene3D" id="3.10.50.40">
    <property type="match status" value="1"/>
</dbReference>
<keyword evidence="3 5" id="KW-0697">Rotamase</keyword>
<sequence>MRRLNITLLITVLCCPLPLFAGELASDKQQYSYTVGVQIGKMLRAQQTGELDMETFLQAVEDSLHNRKLKLDANQMRAAMKKHYANIEAQRAKSATENSAHGTAYREQNGKRKNVVTLKSGLQYEVMEAGNGASPQTGDAVEVHYHGTLIDGSVFDSSRQRGKPARFGLDKVVPGFREALLLMKPGAKWKIVIPPELAYGERGAGKKIGPNETIIFELELIKVAAKPKSTKQ</sequence>
<evidence type="ECO:0000256" key="3">
    <source>
        <dbReference type="ARBA" id="ARBA00023110"/>
    </source>
</evidence>
<keyword evidence="4 5" id="KW-0413">Isomerase</keyword>
<dbReference type="AlphaFoldDB" id="A0A7Z1AFV1"/>
<reference evidence="9 10" key="1">
    <citation type="submission" date="2016-06" db="EMBL/GenBank/DDBJ databases">
        <title>Genome sequence of endosymbiont of Candidatus Endolucinida thiodiazotropha.</title>
        <authorList>
            <person name="Poehlein A."/>
            <person name="Koenig S."/>
            <person name="Heiden S.E."/>
            <person name="Thuermer A."/>
            <person name="Voget S."/>
            <person name="Daniel R."/>
            <person name="Markert S."/>
            <person name="Gros O."/>
            <person name="Schweder T."/>
        </authorList>
    </citation>
    <scope>NUCLEOTIDE SEQUENCE [LARGE SCALE GENOMIC DNA]</scope>
    <source>
        <strain evidence="9 10">COS</strain>
    </source>
</reference>
<dbReference type="GO" id="GO:0006457">
    <property type="term" value="P:protein folding"/>
    <property type="evidence" value="ECO:0007669"/>
    <property type="project" value="InterPro"/>
</dbReference>
<dbReference type="PROSITE" id="PS50059">
    <property type="entry name" value="FKBP_PPIASE"/>
    <property type="match status" value="1"/>
</dbReference>
<dbReference type="Proteomes" id="UP000094769">
    <property type="component" value="Unassembled WGS sequence"/>
</dbReference>
<evidence type="ECO:0000256" key="2">
    <source>
        <dbReference type="ARBA" id="ARBA00006577"/>
    </source>
</evidence>
<evidence type="ECO:0000256" key="5">
    <source>
        <dbReference type="PROSITE-ProRule" id="PRU00277"/>
    </source>
</evidence>
<name>A0A7Z1AFV1_9GAMM</name>